<comment type="caution">
    <text evidence="2">The sequence shown here is derived from an EMBL/GenBank/DDBJ whole genome shotgun (WGS) entry which is preliminary data.</text>
</comment>
<dbReference type="AlphaFoldDB" id="A0A699IQD6"/>
<proteinExistence type="predicted"/>
<sequence length="153" mass="16928">MSDASSTVTYTSVYTNSKPWRYYGDESTEAESSGVIVYGYNGLPIQPVAPPSLDYVPGPEHPPTPDYASGLEHPLSPVYVPEPEYPEYLVPSEDEAHMKDRPLPAYASSVSLSPGYMADFDTEEDLEEDPRRTILTILLMEGIVMMSPPMMTD</sequence>
<evidence type="ECO:0000313" key="2">
    <source>
        <dbReference type="EMBL" id="GEZ70542.1"/>
    </source>
</evidence>
<evidence type="ECO:0000256" key="1">
    <source>
        <dbReference type="SAM" id="MobiDB-lite"/>
    </source>
</evidence>
<gene>
    <name evidence="2" type="ORF">Tci_542515</name>
</gene>
<feature type="non-terminal residue" evidence="2">
    <location>
        <position position="153"/>
    </location>
</feature>
<name>A0A699IQD6_TANCI</name>
<dbReference type="EMBL" id="BKCJ010312570">
    <property type="protein sequence ID" value="GEZ70542.1"/>
    <property type="molecule type" value="Genomic_DNA"/>
</dbReference>
<protein>
    <submittedName>
        <fullName evidence="2">Uncharacterized protein</fullName>
    </submittedName>
</protein>
<accession>A0A699IQD6</accession>
<feature type="region of interest" description="Disordered" evidence="1">
    <location>
        <begin position="51"/>
        <end position="76"/>
    </location>
</feature>
<organism evidence="2">
    <name type="scientific">Tanacetum cinerariifolium</name>
    <name type="common">Dalmatian daisy</name>
    <name type="synonym">Chrysanthemum cinerariifolium</name>
    <dbReference type="NCBI Taxonomy" id="118510"/>
    <lineage>
        <taxon>Eukaryota</taxon>
        <taxon>Viridiplantae</taxon>
        <taxon>Streptophyta</taxon>
        <taxon>Embryophyta</taxon>
        <taxon>Tracheophyta</taxon>
        <taxon>Spermatophyta</taxon>
        <taxon>Magnoliopsida</taxon>
        <taxon>eudicotyledons</taxon>
        <taxon>Gunneridae</taxon>
        <taxon>Pentapetalae</taxon>
        <taxon>asterids</taxon>
        <taxon>campanulids</taxon>
        <taxon>Asterales</taxon>
        <taxon>Asteraceae</taxon>
        <taxon>Asteroideae</taxon>
        <taxon>Anthemideae</taxon>
        <taxon>Anthemidinae</taxon>
        <taxon>Tanacetum</taxon>
    </lineage>
</organism>
<reference evidence="2" key="1">
    <citation type="journal article" date="2019" name="Sci. Rep.">
        <title>Draft genome of Tanacetum cinerariifolium, the natural source of mosquito coil.</title>
        <authorList>
            <person name="Yamashiro T."/>
            <person name="Shiraishi A."/>
            <person name="Satake H."/>
            <person name="Nakayama K."/>
        </authorList>
    </citation>
    <scope>NUCLEOTIDE SEQUENCE</scope>
</reference>